<reference evidence="1 2" key="1">
    <citation type="submission" date="2016-10" db="EMBL/GenBank/DDBJ databases">
        <authorList>
            <person name="Varghese N."/>
            <person name="Submissions S."/>
        </authorList>
    </citation>
    <scope>NUCLEOTIDE SEQUENCE [LARGE SCALE GENOMIC DNA]</scope>
    <source>
        <strain evidence="1 2">CGMCC 1.6497</strain>
    </source>
</reference>
<dbReference type="Proteomes" id="UP000198795">
    <property type="component" value="Unassembled WGS sequence"/>
</dbReference>
<comment type="caution">
    <text evidence="1">The sequence shown here is derived from an EMBL/GenBank/DDBJ whole genome shotgun (WGS) entry which is preliminary data.</text>
</comment>
<accession>A0A1H0G8R7</accession>
<dbReference type="EMBL" id="FNJC01000001">
    <property type="protein sequence ID" value="SDO03248.1"/>
    <property type="molecule type" value="Genomic_DNA"/>
</dbReference>
<evidence type="ECO:0000313" key="2">
    <source>
        <dbReference type="Proteomes" id="UP000198795"/>
    </source>
</evidence>
<gene>
    <name evidence="1" type="ORF">SAMN04488061_0088</name>
</gene>
<organism evidence="1 2">
    <name type="scientific">Filomicrobium insigne</name>
    <dbReference type="NCBI Taxonomy" id="418854"/>
    <lineage>
        <taxon>Bacteria</taxon>
        <taxon>Pseudomonadati</taxon>
        <taxon>Pseudomonadota</taxon>
        <taxon>Alphaproteobacteria</taxon>
        <taxon>Hyphomicrobiales</taxon>
        <taxon>Hyphomicrobiaceae</taxon>
        <taxon>Filomicrobium</taxon>
    </lineage>
</organism>
<protein>
    <submittedName>
        <fullName evidence="1">Uncharacterized protein</fullName>
    </submittedName>
</protein>
<evidence type="ECO:0000313" key="1">
    <source>
        <dbReference type="EMBL" id="SDO03248.1"/>
    </source>
</evidence>
<proteinExistence type="predicted"/>
<keyword evidence="2" id="KW-1185">Reference proteome</keyword>
<sequence>MTLKRGTLTNTEFLLNPYSINSFELMGRLCDCRPKLNSVSISGLDCDVRLC</sequence>
<name>A0A1H0G8R7_9HYPH</name>